<dbReference type="GO" id="GO:0055085">
    <property type="term" value="P:transmembrane transport"/>
    <property type="evidence" value="ECO:0007669"/>
    <property type="project" value="InterPro"/>
</dbReference>
<keyword evidence="3" id="KW-0813">Transport</keyword>
<feature type="transmembrane region" description="Helical" evidence="9">
    <location>
        <begin position="265"/>
        <end position="282"/>
    </location>
</feature>
<gene>
    <name evidence="10" type="ORF">Ga0061068_1066</name>
</gene>
<evidence type="ECO:0000256" key="7">
    <source>
        <dbReference type="ARBA" id="ARBA00022989"/>
    </source>
</evidence>
<keyword evidence="4" id="KW-1003">Cell membrane</keyword>
<protein>
    <recommendedName>
        <fullName evidence="2">Lipopolysaccharide export system permease protein LptF</fullName>
    </recommendedName>
</protein>
<evidence type="ECO:0000256" key="3">
    <source>
        <dbReference type="ARBA" id="ARBA00022448"/>
    </source>
</evidence>
<feature type="transmembrane region" description="Helical" evidence="9">
    <location>
        <begin position="294"/>
        <end position="315"/>
    </location>
</feature>
<dbReference type="PANTHER" id="PTHR33529">
    <property type="entry name" value="SLR0882 PROTEIN-RELATED"/>
    <property type="match status" value="1"/>
</dbReference>
<dbReference type="RefSeq" id="WP_072247940.1">
    <property type="nucleotide sequence ID" value="NZ_CYHH01000006.1"/>
</dbReference>
<sequence>MIFRRSILAEIVQNAAMTAFGLLAVALTVLVVRLVGEAAMGDIPADLVWTFLGLSTIGQLPMVLVLGGFAGVLLTIQRLARDSEWVVWRASGMARWRFYDPLMAFALPLAAGVLWLTLWVSPWAERQKAELEASAAARDETQSVAPGVFRESGDGRRVFFVTPGKDGTQQVFARLQREGRTTVVLAADAELFQREGAQWVRLRDGRRYDEGDAPLAFRVERFAWQELRLRASSSEVPKFKMKAAPLAQLLLAPGRVERAELARRLGLPLAAVLLVLMALPLGEAGPRTSKGYALVLAVLIFVAYTNFISVSYGWIARGRLGFWEGLALPHAMALLAWIGLMRWRSRRG</sequence>
<evidence type="ECO:0000313" key="10">
    <source>
        <dbReference type="EMBL" id="CUB07261.1"/>
    </source>
</evidence>
<dbReference type="Pfam" id="PF03739">
    <property type="entry name" value="LptF_LptG"/>
    <property type="match status" value="1"/>
</dbReference>
<keyword evidence="8 9" id="KW-0472">Membrane</keyword>
<keyword evidence="11" id="KW-1185">Reference proteome</keyword>
<accession>A0A0K6IVW4</accession>
<organism evidence="10 11">
    <name type="scientific">Tepidiphilus thermophilus</name>
    <dbReference type="NCBI Taxonomy" id="876478"/>
    <lineage>
        <taxon>Bacteria</taxon>
        <taxon>Pseudomonadati</taxon>
        <taxon>Pseudomonadota</taxon>
        <taxon>Hydrogenophilia</taxon>
        <taxon>Hydrogenophilales</taxon>
        <taxon>Hydrogenophilaceae</taxon>
        <taxon>Tepidiphilus</taxon>
    </lineage>
</organism>
<feature type="transmembrane region" description="Helical" evidence="9">
    <location>
        <begin position="97"/>
        <end position="118"/>
    </location>
</feature>
<evidence type="ECO:0000256" key="6">
    <source>
        <dbReference type="ARBA" id="ARBA00022692"/>
    </source>
</evidence>
<reference evidence="11" key="1">
    <citation type="submission" date="2015-08" db="EMBL/GenBank/DDBJ databases">
        <authorList>
            <person name="Babu N.S."/>
            <person name="Beckwith C.J."/>
            <person name="Beseler K.G."/>
            <person name="Brison A."/>
            <person name="Carone J.V."/>
            <person name="Caskin T.P."/>
            <person name="Diamond M."/>
            <person name="Durham M.E."/>
            <person name="Foxe J.M."/>
            <person name="Go M."/>
            <person name="Henderson B.A."/>
            <person name="Jones I.B."/>
            <person name="McGettigan J.A."/>
            <person name="Micheletti S.J."/>
            <person name="Nasrallah M.E."/>
            <person name="Ortiz D."/>
            <person name="Piller C.R."/>
            <person name="Privatt S.R."/>
            <person name="Schneider S.L."/>
            <person name="Sharp S."/>
            <person name="Smith T.C."/>
            <person name="Stanton J.D."/>
            <person name="Ullery H.E."/>
            <person name="Wilson R.J."/>
            <person name="Serrano M.G."/>
            <person name="Buck G."/>
            <person name="Lee V."/>
            <person name="Wang Y."/>
            <person name="Carvalho R."/>
            <person name="Voegtly L."/>
            <person name="Shi R."/>
            <person name="Duckworth R."/>
            <person name="Johnson A."/>
            <person name="Loviza R."/>
            <person name="Walstead R."/>
            <person name="Shah Z."/>
            <person name="Kiflezghi M."/>
            <person name="Wade K."/>
            <person name="Ball S.L."/>
            <person name="Bradley K.W."/>
            <person name="Asai D.J."/>
            <person name="Bowman C.A."/>
            <person name="Russell D.A."/>
            <person name="Pope W.H."/>
            <person name="Jacobs-Sera D."/>
            <person name="Hendrix R.W."/>
            <person name="Hatfull G.F."/>
        </authorList>
    </citation>
    <scope>NUCLEOTIDE SEQUENCE [LARGE SCALE GENOMIC DNA]</scope>
    <source>
        <strain evidence="11">JCM 19170</strain>
    </source>
</reference>
<comment type="subcellular location">
    <subcellularLocation>
        <location evidence="1">Cell inner membrane</location>
        <topology evidence="1">Multi-pass membrane protein</topology>
    </subcellularLocation>
</comment>
<dbReference type="AlphaFoldDB" id="A0A0K6IVW4"/>
<keyword evidence="5" id="KW-0997">Cell inner membrane</keyword>
<name>A0A0K6IVW4_9PROT</name>
<dbReference type="GO" id="GO:0043190">
    <property type="term" value="C:ATP-binding cassette (ABC) transporter complex"/>
    <property type="evidence" value="ECO:0007669"/>
    <property type="project" value="InterPro"/>
</dbReference>
<evidence type="ECO:0000256" key="1">
    <source>
        <dbReference type="ARBA" id="ARBA00004429"/>
    </source>
</evidence>
<dbReference type="Proteomes" id="UP000182108">
    <property type="component" value="Unassembled WGS sequence"/>
</dbReference>
<evidence type="ECO:0000256" key="4">
    <source>
        <dbReference type="ARBA" id="ARBA00022475"/>
    </source>
</evidence>
<evidence type="ECO:0000256" key="5">
    <source>
        <dbReference type="ARBA" id="ARBA00022519"/>
    </source>
</evidence>
<proteinExistence type="predicted"/>
<dbReference type="EMBL" id="CYHH01000006">
    <property type="protein sequence ID" value="CUB07261.1"/>
    <property type="molecule type" value="Genomic_DNA"/>
</dbReference>
<evidence type="ECO:0000256" key="9">
    <source>
        <dbReference type="SAM" id="Phobius"/>
    </source>
</evidence>
<keyword evidence="7 9" id="KW-1133">Transmembrane helix</keyword>
<feature type="transmembrane region" description="Helical" evidence="9">
    <location>
        <begin position="321"/>
        <end position="340"/>
    </location>
</feature>
<feature type="transmembrane region" description="Helical" evidence="9">
    <location>
        <begin position="12"/>
        <end position="35"/>
    </location>
</feature>
<dbReference type="NCBIfam" id="TIGR04407">
    <property type="entry name" value="LptF_YjgP"/>
    <property type="match status" value="1"/>
</dbReference>
<dbReference type="GO" id="GO:0015920">
    <property type="term" value="P:lipopolysaccharide transport"/>
    <property type="evidence" value="ECO:0007669"/>
    <property type="project" value="TreeGrafter"/>
</dbReference>
<dbReference type="InterPro" id="IPR005495">
    <property type="entry name" value="LptG/LptF_permease"/>
</dbReference>
<evidence type="ECO:0000256" key="8">
    <source>
        <dbReference type="ARBA" id="ARBA00023136"/>
    </source>
</evidence>
<keyword evidence="6 9" id="KW-0812">Transmembrane</keyword>
<dbReference type="InterPro" id="IPR030922">
    <property type="entry name" value="LptF"/>
</dbReference>
<evidence type="ECO:0000313" key="11">
    <source>
        <dbReference type="Proteomes" id="UP000182108"/>
    </source>
</evidence>
<dbReference type="PANTHER" id="PTHR33529:SF7">
    <property type="entry name" value="LIPOPOLYSACCHARIDE EXPORT SYSTEM PERMEASE PROTEIN LPTF"/>
    <property type="match status" value="1"/>
</dbReference>
<evidence type="ECO:0000256" key="2">
    <source>
        <dbReference type="ARBA" id="ARBA00014213"/>
    </source>
</evidence>
<feature type="transmembrane region" description="Helical" evidence="9">
    <location>
        <begin position="47"/>
        <end position="76"/>
    </location>
</feature>